<name>A0A4S4LW73_9AGAM</name>
<organism evidence="2 3">
    <name type="scientific">Bondarzewia mesenterica</name>
    <dbReference type="NCBI Taxonomy" id="1095465"/>
    <lineage>
        <taxon>Eukaryota</taxon>
        <taxon>Fungi</taxon>
        <taxon>Dikarya</taxon>
        <taxon>Basidiomycota</taxon>
        <taxon>Agaricomycotina</taxon>
        <taxon>Agaricomycetes</taxon>
        <taxon>Russulales</taxon>
        <taxon>Bondarzewiaceae</taxon>
        <taxon>Bondarzewia</taxon>
    </lineage>
</organism>
<sequence>MPPPQNSASPIDSGLSTPSVSNSAHKKTSMLSLGPLLKGSSSRRNLQGDKSDGKSGKESTRGRDTDKEKAERPKKDGEGRISVLIGRRRGKVWRGIPTRREPEGHNDDVRIKEGQILKGTRRRVGKDTELNRKKQ</sequence>
<dbReference type="EMBL" id="SGPL01000141">
    <property type="protein sequence ID" value="THH16824.1"/>
    <property type="molecule type" value="Genomic_DNA"/>
</dbReference>
<protein>
    <submittedName>
        <fullName evidence="2">Uncharacterized protein</fullName>
    </submittedName>
</protein>
<accession>A0A4S4LW73</accession>
<feature type="compositionally biased region" description="Basic and acidic residues" evidence="1">
    <location>
        <begin position="98"/>
        <end position="115"/>
    </location>
</feature>
<feature type="compositionally biased region" description="Low complexity" evidence="1">
    <location>
        <begin position="29"/>
        <end position="42"/>
    </location>
</feature>
<dbReference type="AlphaFoldDB" id="A0A4S4LW73"/>
<gene>
    <name evidence="2" type="ORF">EW146_g3898</name>
</gene>
<feature type="compositionally biased region" description="Polar residues" evidence="1">
    <location>
        <begin position="1"/>
        <end position="23"/>
    </location>
</feature>
<dbReference type="Proteomes" id="UP000310158">
    <property type="component" value="Unassembled WGS sequence"/>
</dbReference>
<evidence type="ECO:0000313" key="3">
    <source>
        <dbReference type="Proteomes" id="UP000310158"/>
    </source>
</evidence>
<feature type="compositionally biased region" description="Basic and acidic residues" evidence="1">
    <location>
        <begin position="46"/>
        <end position="79"/>
    </location>
</feature>
<evidence type="ECO:0000313" key="2">
    <source>
        <dbReference type="EMBL" id="THH16824.1"/>
    </source>
</evidence>
<feature type="compositionally biased region" description="Basic and acidic residues" evidence="1">
    <location>
        <begin position="125"/>
        <end position="135"/>
    </location>
</feature>
<evidence type="ECO:0000256" key="1">
    <source>
        <dbReference type="SAM" id="MobiDB-lite"/>
    </source>
</evidence>
<keyword evidence="3" id="KW-1185">Reference proteome</keyword>
<proteinExistence type="predicted"/>
<reference evidence="2" key="1">
    <citation type="submission" date="2019-02" db="EMBL/GenBank/DDBJ databases">
        <title>Genome sequencing of the rare red list fungi Bondarzewia mesenterica.</title>
        <authorList>
            <person name="Buettner E."/>
            <person name="Kellner H."/>
        </authorList>
    </citation>
    <scope>NUCLEOTIDE SEQUENCE [LARGE SCALE GENOMIC DNA]</scope>
    <source>
        <strain evidence="2">DSM 108281</strain>
    </source>
</reference>
<comment type="caution">
    <text evidence="2">The sequence shown here is derived from an EMBL/GenBank/DDBJ whole genome shotgun (WGS) entry which is preliminary data.</text>
</comment>
<feature type="region of interest" description="Disordered" evidence="1">
    <location>
        <begin position="1"/>
        <end position="135"/>
    </location>
</feature>